<feature type="domain" description="Outer membrane protein beta-barrel" evidence="3">
    <location>
        <begin position="11"/>
        <end position="174"/>
    </location>
</feature>
<dbReference type="AlphaFoldDB" id="A0A0W0TUI9"/>
<dbReference type="PATRIC" id="fig|448.7.peg.290"/>
<evidence type="ECO:0000256" key="2">
    <source>
        <dbReference type="SAM" id="SignalP"/>
    </source>
</evidence>
<keyword evidence="5" id="KW-1185">Reference proteome</keyword>
<dbReference type="Proteomes" id="UP000054773">
    <property type="component" value="Unassembled WGS sequence"/>
</dbReference>
<keyword evidence="1 2" id="KW-0732">Signal</keyword>
<sequence>MKKIITTGVASCLILASFSVVAEDVKPEGWYVKGSYENLFYNNAFKSLSWNTKDPAFGASLGYKYGRLRGEGKYSFQHLSSLANAHLFSVNGYFDFDNQTFFSPYVGLGVGKTAFTQVKHGYRISSDVLPVAYVGTRAYLNQNVALDLGYQASLNHLSSSKGSGSVTLGLAVHF</sequence>
<dbReference type="InterPro" id="IPR027385">
    <property type="entry name" value="Beta-barrel_OMP"/>
</dbReference>
<dbReference type="OrthoDB" id="6101900at2"/>
<dbReference type="InterPro" id="IPR011250">
    <property type="entry name" value="OMP/PagP_B-barrel"/>
</dbReference>
<evidence type="ECO:0000313" key="4">
    <source>
        <dbReference type="EMBL" id="KTC99377.1"/>
    </source>
</evidence>
<dbReference type="Gene3D" id="2.40.160.20">
    <property type="match status" value="1"/>
</dbReference>
<evidence type="ECO:0000259" key="3">
    <source>
        <dbReference type="Pfam" id="PF13505"/>
    </source>
</evidence>
<reference evidence="4 5" key="1">
    <citation type="submission" date="2015-11" db="EMBL/GenBank/DDBJ databases">
        <title>Genomic analysis of 38 Legionella species identifies large and diverse effector repertoires.</title>
        <authorList>
            <person name="Burstein D."/>
            <person name="Amaro F."/>
            <person name="Zusman T."/>
            <person name="Lifshitz Z."/>
            <person name="Cohen O."/>
            <person name="Gilbert J.A."/>
            <person name="Pupko T."/>
            <person name="Shuman H.A."/>
            <person name="Segal G."/>
        </authorList>
    </citation>
    <scope>NUCLEOTIDE SEQUENCE [LARGE SCALE GENOMIC DNA]</scope>
    <source>
        <strain evidence="4 5">SE-32A-C8</strain>
    </source>
</reference>
<dbReference type="RefSeq" id="WP_058525458.1">
    <property type="nucleotide sequence ID" value="NZ_CAAAHY010000001.1"/>
</dbReference>
<evidence type="ECO:0000313" key="5">
    <source>
        <dbReference type="Proteomes" id="UP000054773"/>
    </source>
</evidence>
<dbReference type="SUPFAM" id="SSF56925">
    <property type="entry name" value="OMPA-like"/>
    <property type="match status" value="1"/>
</dbReference>
<name>A0A0W0TUI9_LEGER</name>
<dbReference type="Pfam" id="PF13505">
    <property type="entry name" value="OMP_b-brl"/>
    <property type="match status" value="1"/>
</dbReference>
<dbReference type="EMBL" id="LNYA01000003">
    <property type="protein sequence ID" value="KTC99377.1"/>
    <property type="molecule type" value="Genomic_DNA"/>
</dbReference>
<gene>
    <name evidence="4" type="ORF">Lery_0278</name>
</gene>
<evidence type="ECO:0000256" key="1">
    <source>
        <dbReference type="ARBA" id="ARBA00022729"/>
    </source>
</evidence>
<organism evidence="4 5">
    <name type="scientific">Legionella erythra</name>
    <dbReference type="NCBI Taxonomy" id="448"/>
    <lineage>
        <taxon>Bacteria</taxon>
        <taxon>Pseudomonadati</taxon>
        <taxon>Pseudomonadota</taxon>
        <taxon>Gammaproteobacteria</taxon>
        <taxon>Legionellales</taxon>
        <taxon>Legionellaceae</taxon>
        <taxon>Legionella</taxon>
    </lineage>
</organism>
<comment type="caution">
    <text evidence="4">The sequence shown here is derived from an EMBL/GenBank/DDBJ whole genome shotgun (WGS) entry which is preliminary data.</text>
</comment>
<accession>A0A0W0TUI9</accession>
<feature type="chain" id="PRO_5006913427" description="Outer membrane protein beta-barrel domain-containing protein" evidence="2">
    <location>
        <begin position="23"/>
        <end position="174"/>
    </location>
</feature>
<proteinExistence type="predicted"/>
<feature type="signal peptide" evidence="2">
    <location>
        <begin position="1"/>
        <end position="22"/>
    </location>
</feature>
<protein>
    <recommendedName>
        <fullName evidence="3">Outer membrane protein beta-barrel domain-containing protein</fullName>
    </recommendedName>
</protein>